<protein>
    <submittedName>
        <fullName evidence="8">Light-inducible protein CPRF2-like</fullName>
    </submittedName>
</protein>
<gene>
    <name evidence="8" type="ORF">AAHA92_26805</name>
</gene>
<keyword evidence="9" id="KW-1185">Reference proteome</keyword>
<feature type="compositionally biased region" description="Polar residues" evidence="6">
    <location>
        <begin position="56"/>
        <end position="65"/>
    </location>
</feature>
<feature type="compositionally biased region" description="Basic and acidic residues" evidence="6">
    <location>
        <begin position="138"/>
        <end position="156"/>
    </location>
</feature>
<dbReference type="AlphaFoldDB" id="A0ABD1G1R5"/>
<evidence type="ECO:0000256" key="3">
    <source>
        <dbReference type="ARBA" id="ARBA00023125"/>
    </source>
</evidence>
<feature type="domain" description="BZIP" evidence="7">
    <location>
        <begin position="195"/>
        <end position="258"/>
    </location>
</feature>
<dbReference type="Gene3D" id="1.20.5.170">
    <property type="match status" value="1"/>
</dbReference>
<dbReference type="Proteomes" id="UP001567538">
    <property type="component" value="Unassembled WGS sequence"/>
</dbReference>
<proteinExistence type="inferred from homology"/>
<evidence type="ECO:0000256" key="6">
    <source>
        <dbReference type="SAM" id="MobiDB-lite"/>
    </source>
</evidence>
<evidence type="ECO:0000256" key="5">
    <source>
        <dbReference type="ARBA" id="ARBA00023242"/>
    </source>
</evidence>
<dbReference type="PANTHER" id="PTHR46408:SF10">
    <property type="entry name" value="BASIC LEUCINE ZIPPER 63"/>
    <property type="match status" value="1"/>
</dbReference>
<dbReference type="SUPFAM" id="SSF57959">
    <property type="entry name" value="Leucine zipper domain"/>
    <property type="match status" value="1"/>
</dbReference>
<evidence type="ECO:0000256" key="4">
    <source>
        <dbReference type="ARBA" id="ARBA00023163"/>
    </source>
</evidence>
<accession>A0ABD1G1R5</accession>
<keyword evidence="3" id="KW-0238">DNA-binding</keyword>
<feature type="compositionally biased region" description="Polar residues" evidence="6">
    <location>
        <begin position="36"/>
        <end position="48"/>
    </location>
</feature>
<comment type="similarity">
    <text evidence="1">Belongs to the bZIP family.</text>
</comment>
<evidence type="ECO:0000259" key="7">
    <source>
        <dbReference type="PROSITE" id="PS50217"/>
    </source>
</evidence>
<feature type="region of interest" description="Disordered" evidence="6">
    <location>
        <begin position="386"/>
        <end position="442"/>
    </location>
</feature>
<feature type="compositionally biased region" description="Low complexity" evidence="6">
    <location>
        <begin position="25"/>
        <end position="35"/>
    </location>
</feature>
<evidence type="ECO:0000256" key="2">
    <source>
        <dbReference type="ARBA" id="ARBA00023015"/>
    </source>
</evidence>
<feature type="compositionally biased region" description="Polar residues" evidence="6">
    <location>
        <begin position="167"/>
        <end position="193"/>
    </location>
</feature>
<keyword evidence="4" id="KW-0804">Transcription</keyword>
<dbReference type="SMART" id="SM00338">
    <property type="entry name" value="BRLZ"/>
    <property type="match status" value="1"/>
</dbReference>
<evidence type="ECO:0000313" key="8">
    <source>
        <dbReference type="EMBL" id="KAL1538017.1"/>
    </source>
</evidence>
<dbReference type="EMBL" id="JBEAFC010000010">
    <property type="protein sequence ID" value="KAL1538017.1"/>
    <property type="molecule type" value="Genomic_DNA"/>
</dbReference>
<name>A0ABD1G1R5_SALDI</name>
<dbReference type="GO" id="GO:0003677">
    <property type="term" value="F:DNA binding"/>
    <property type="evidence" value="ECO:0007669"/>
    <property type="project" value="UniProtKB-KW"/>
</dbReference>
<sequence length="622" mass="67518">MERVSSMDDIQKFWYEAFAGMKRSSSTSSLQQSIQPGTSTTVDSSAEMNSVDEDQTTTMQSSTHQNQDDVVETTAIESSSSSSRLYLVHNPNPVPPPGSKEFQDYLETILERSCTVVAEQVPSLNKEINRAVSQPSDSFHHPAHSKDSVILQDKDGGGGSSRLPAISNPSVAQVDSTASGEQSDGNEAVQSMDTTDKRERIKLLNRESARRSRERQKAHLSELEAQVSQSRVQNSSLQESHADIVEKKKKLATDNAMLKFQVEAATAKVRFYEEIYARVVGSNTQLQAMLGISTTGMPSFSGTSVVPVQDVPVQQFYHAPSSSQAWVPHGNGVVNILPQAVGSNNTVSMQSSHHLHAHSSSQAWVPHENGVVNIHPLAAGPNNTVSMHSSQHLHAPSSSQAWPSNTVSMQSSQHLHAPSSSQAWPSNTVSMQSSQHLHAPSSNQAWVPHENGVVNIPPQAVGSNNTVSMQSSHHLHAPSSSQAWVPNGNGVVDIPPQAVEPNNVVSTQSYQHLHAPSSSQLWVDIPPHAAWPNNTVSSQSSQHLHTPSSSQLWVDIPPHAAWPNNLVSTQSSQHLHAPSSSQLWVDIPPHAAWPNNTVSTQSSQYLHNRIHASSDTQHTWGF</sequence>
<organism evidence="8 9">
    <name type="scientific">Salvia divinorum</name>
    <name type="common">Maria pastora</name>
    <name type="synonym">Diviner's sage</name>
    <dbReference type="NCBI Taxonomy" id="28513"/>
    <lineage>
        <taxon>Eukaryota</taxon>
        <taxon>Viridiplantae</taxon>
        <taxon>Streptophyta</taxon>
        <taxon>Embryophyta</taxon>
        <taxon>Tracheophyta</taxon>
        <taxon>Spermatophyta</taxon>
        <taxon>Magnoliopsida</taxon>
        <taxon>eudicotyledons</taxon>
        <taxon>Gunneridae</taxon>
        <taxon>Pentapetalae</taxon>
        <taxon>asterids</taxon>
        <taxon>lamiids</taxon>
        <taxon>Lamiales</taxon>
        <taxon>Lamiaceae</taxon>
        <taxon>Nepetoideae</taxon>
        <taxon>Mentheae</taxon>
        <taxon>Salviinae</taxon>
        <taxon>Salvia</taxon>
        <taxon>Salvia subgen. Calosphace</taxon>
    </lineage>
</organism>
<comment type="caution">
    <text evidence="8">The sequence shown here is derived from an EMBL/GenBank/DDBJ whole genome shotgun (WGS) entry which is preliminary data.</text>
</comment>
<keyword evidence="2" id="KW-0805">Transcription regulation</keyword>
<feature type="compositionally biased region" description="Basic and acidic residues" evidence="6">
    <location>
        <begin position="194"/>
        <end position="222"/>
    </location>
</feature>
<feature type="region of interest" description="Disordered" evidence="6">
    <location>
        <begin position="133"/>
        <end position="241"/>
    </location>
</feature>
<reference evidence="8 9" key="1">
    <citation type="submission" date="2024-06" db="EMBL/GenBank/DDBJ databases">
        <title>A chromosome level genome sequence of Diviner's sage (Salvia divinorum).</title>
        <authorList>
            <person name="Ford S.A."/>
            <person name="Ro D.-K."/>
            <person name="Ness R.W."/>
            <person name="Phillips M.A."/>
        </authorList>
    </citation>
    <scope>NUCLEOTIDE SEQUENCE [LARGE SCALE GENOMIC DNA]</scope>
    <source>
        <strain evidence="8">SAF-2024a</strain>
        <tissue evidence="8">Leaf</tissue>
    </source>
</reference>
<dbReference type="InterPro" id="IPR046347">
    <property type="entry name" value="bZIP_sf"/>
</dbReference>
<keyword evidence="5" id="KW-0539">Nucleus</keyword>
<feature type="compositionally biased region" description="Polar residues" evidence="6">
    <location>
        <begin position="226"/>
        <end position="239"/>
    </location>
</feature>
<dbReference type="PANTHER" id="PTHR46408">
    <property type="entry name" value="BASIC LEUCINE ZIPPER 63"/>
    <property type="match status" value="1"/>
</dbReference>
<dbReference type="PROSITE" id="PS50217">
    <property type="entry name" value="BZIP"/>
    <property type="match status" value="1"/>
</dbReference>
<evidence type="ECO:0000256" key="1">
    <source>
        <dbReference type="ARBA" id="ARBA00007163"/>
    </source>
</evidence>
<dbReference type="Pfam" id="PF00170">
    <property type="entry name" value="bZIP_1"/>
    <property type="match status" value="1"/>
</dbReference>
<feature type="region of interest" description="Disordered" evidence="6">
    <location>
        <begin position="25"/>
        <end position="98"/>
    </location>
</feature>
<evidence type="ECO:0000313" key="9">
    <source>
        <dbReference type="Proteomes" id="UP001567538"/>
    </source>
</evidence>
<dbReference type="InterPro" id="IPR004827">
    <property type="entry name" value="bZIP"/>
</dbReference>